<dbReference type="Pfam" id="PF25583">
    <property type="entry name" value="WCX"/>
    <property type="match status" value="1"/>
</dbReference>
<feature type="domain" description="Helix-turn-helix type 11" evidence="2">
    <location>
        <begin position="32"/>
        <end position="85"/>
    </location>
</feature>
<dbReference type="PANTHER" id="PTHR34580:SF1">
    <property type="entry name" value="PROTEIN PAFC"/>
    <property type="match status" value="1"/>
</dbReference>
<proteinExistence type="predicted"/>
<dbReference type="InterPro" id="IPR026881">
    <property type="entry name" value="WYL_dom"/>
</dbReference>
<dbReference type="InterPro" id="IPR028349">
    <property type="entry name" value="PafC-like"/>
</dbReference>
<dbReference type="SUPFAM" id="SSF46785">
    <property type="entry name" value="Winged helix' DNA-binding domain"/>
    <property type="match status" value="1"/>
</dbReference>
<dbReference type="Proteomes" id="UP001193081">
    <property type="component" value="Unassembled WGS sequence"/>
</dbReference>
<comment type="caution">
    <text evidence="5">The sequence shown here is derived from an EMBL/GenBank/DDBJ whole genome shotgun (WGS) entry which is preliminary data.</text>
</comment>
<dbReference type="Pfam" id="PF13280">
    <property type="entry name" value="WYL"/>
    <property type="match status" value="1"/>
</dbReference>
<sequence>MHKLDDAAIATSAPQSSYAEEDDHRVASKAARLRRIEHRLYNAPEGLRVSDLARDCGVTRRTIYRDLEALESMGVPIWEDSGRFGINRATYLSTIRLNLNETVALYFAARLLAHHSDEHNPHTVSALDKLAAGMPAGTVAEHIARVADLVRERPVRTAYVRILEVLTLAWAEQRMVRLRYRAPNRELTERDVAPYFIEVSRSAPAAYVIGHDRLRVAIRTFKIERIESAELLDETYTVPDDFDPYAFLARAWGVMDETEVEVQVRFSAHVAPQIRESLWHHSQRLTELANGGCELVMTIGGIREVLPWILGWGADAEVLAPPALCAEVQAHAMRMVALYDGGQAS</sequence>
<dbReference type="InterPro" id="IPR051534">
    <property type="entry name" value="CBASS_pafABC_assoc_protein"/>
</dbReference>
<dbReference type="InterPro" id="IPR013196">
    <property type="entry name" value="HTH_11"/>
</dbReference>
<reference evidence="5 6" key="1">
    <citation type="submission" date="2021-03" db="EMBL/GenBank/DDBJ databases">
        <authorList>
            <person name="Grouzdev D.S."/>
        </authorList>
    </citation>
    <scope>NUCLEOTIDE SEQUENCE [LARGE SCALE GENOMIC DNA]</scope>
    <source>
        <strain evidence="5 6">M50-1</strain>
    </source>
</reference>
<gene>
    <name evidence="5" type="ORF">EYB53_005265</name>
</gene>
<protein>
    <submittedName>
        <fullName evidence="5">Transcriptional regulator</fullName>
    </submittedName>
</protein>
<name>A0ABS4D6Q3_9CHLR</name>
<evidence type="ECO:0000259" key="4">
    <source>
        <dbReference type="Pfam" id="PF25583"/>
    </source>
</evidence>
<accession>A0ABS4D6Q3</accession>
<dbReference type="Pfam" id="PF08279">
    <property type="entry name" value="HTH_11"/>
    <property type="match status" value="1"/>
</dbReference>
<feature type="region of interest" description="Disordered" evidence="1">
    <location>
        <begin position="1"/>
        <end position="23"/>
    </location>
</feature>
<dbReference type="PANTHER" id="PTHR34580">
    <property type="match status" value="1"/>
</dbReference>
<dbReference type="Gene3D" id="1.10.10.10">
    <property type="entry name" value="Winged helix-like DNA-binding domain superfamily/Winged helix DNA-binding domain"/>
    <property type="match status" value="1"/>
</dbReference>
<evidence type="ECO:0000313" key="5">
    <source>
        <dbReference type="EMBL" id="MBP1465111.1"/>
    </source>
</evidence>
<evidence type="ECO:0000313" key="6">
    <source>
        <dbReference type="Proteomes" id="UP001193081"/>
    </source>
</evidence>
<dbReference type="InterPro" id="IPR036390">
    <property type="entry name" value="WH_DNA-bd_sf"/>
</dbReference>
<feature type="domain" description="WCX" evidence="4">
    <location>
        <begin position="259"/>
        <end position="336"/>
    </location>
</feature>
<dbReference type="InterPro" id="IPR036388">
    <property type="entry name" value="WH-like_DNA-bd_sf"/>
</dbReference>
<evidence type="ECO:0000259" key="3">
    <source>
        <dbReference type="Pfam" id="PF13280"/>
    </source>
</evidence>
<evidence type="ECO:0000259" key="2">
    <source>
        <dbReference type="Pfam" id="PF08279"/>
    </source>
</evidence>
<dbReference type="EMBL" id="SIJK02000006">
    <property type="protein sequence ID" value="MBP1465111.1"/>
    <property type="molecule type" value="Genomic_DNA"/>
</dbReference>
<evidence type="ECO:0000256" key="1">
    <source>
        <dbReference type="SAM" id="MobiDB-lite"/>
    </source>
</evidence>
<feature type="domain" description="WYL" evidence="3">
    <location>
        <begin position="162"/>
        <end position="230"/>
    </location>
</feature>
<keyword evidence="6" id="KW-1185">Reference proteome</keyword>
<dbReference type="RefSeq" id="WP_135477162.1">
    <property type="nucleotide sequence ID" value="NZ_SIJK02000006.1"/>
</dbReference>
<dbReference type="InterPro" id="IPR057727">
    <property type="entry name" value="WCX_dom"/>
</dbReference>
<organism evidence="5 6">
    <name type="scientific">Candidatus Chloroploca mongolica</name>
    <dbReference type="NCBI Taxonomy" id="2528176"/>
    <lineage>
        <taxon>Bacteria</taxon>
        <taxon>Bacillati</taxon>
        <taxon>Chloroflexota</taxon>
        <taxon>Chloroflexia</taxon>
        <taxon>Chloroflexales</taxon>
        <taxon>Chloroflexineae</taxon>
        <taxon>Oscillochloridaceae</taxon>
        <taxon>Candidatus Chloroploca</taxon>
    </lineage>
</organism>
<dbReference type="PROSITE" id="PS52050">
    <property type="entry name" value="WYL"/>
    <property type="match status" value="1"/>
</dbReference>
<dbReference type="PIRSF" id="PIRSF016838">
    <property type="entry name" value="PafC"/>
    <property type="match status" value="1"/>
</dbReference>